<dbReference type="InterPro" id="IPR002500">
    <property type="entry name" value="PAPS_reduct_dom"/>
</dbReference>
<evidence type="ECO:0000313" key="2">
    <source>
        <dbReference type="EMBL" id="SCZ47623.1"/>
    </source>
</evidence>
<dbReference type="EMBL" id="FMWB01000015">
    <property type="protein sequence ID" value="SCZ47623.1"/>
    <property type="molecule type" value="Genomic_DNA"/>
</dbReference>
<sequence length="621" mass="69481">MQHVAPTLFRPADKQAISLLDITAPARLVEASLAEKVRAAVAVVKSLLQAGKHLVAASSFGKDSSVMVALALRAMEELQAEGFAVPELHVMNSDTLMENPVVHAYAQGEIKALRAYAKAKALPVRVWICRPNLTENWLVSMIGGRTVASLPGNSAKCQQQLKKAPLERTKRQIRAKIKAELGKAFRDEDLVLLIGTRRDESAARERNMEARGERADVPVNTAKPGETPTWVLSPIADFTTEDIFCFLAEVTNERFQTYSDFKRLTDVYRDAAGECMINVFIRDGGAERKTSCGSRHGCWGCLRVSTDRSMENMLAEESGKHRWMKPLNDFRNYLMARHYDPAARNWASRTVDPNTGYLTIAANAYSPDFCLELLRYALTIDANEADWAMANRKPRRFTLLGMKEILTIDLYWGRYAYQRPFTALNEYREICERGRRYAIPEAYEEHPRSALKVGQSIQVPFADRHFNGFHEGLRSVSAAAAGAEHVINKGGVYYTHVNETQEFDIDDEGVELFYEFELDRALEYYGPHTDVYPSEVVHYLARFGVVSFKKGGHSSWDRMLRIGNQLHRAGVRDVLNDPDALATRLRAYAASAGSSAAAARPQAAERPAPAVTDSGQYLMAF</sequence>
<organism evidence="2 3">
    <name type="scientific">Pseudomonas oryzihabitans</name>
    <dbReference type="NCBI Taxonomy" id="47885"/>
    <lineage>
        <taxon>Bacteria</taxon>
        <taxon>Pseudomonadati</taxon>
        <taxon>Pseudomonadota</taxon>
        <taxon>Gammaproteobacteria</taxon>
        <taxon>Pseudomonadales</taxon>
        <taxon>Pseudomonadaceae</taxon>
        <taxon>Pseudomonas</taxon>
    </lineage>
</organism>
<accession>A0A1G5PDK0</accession>
<dbReference type="RefSeq" id="WP_074584841.1">
    <property type="nucleotide sequence ID" value="NZ_FMWB01000015.1"/>
</dbReference>
<proteinExistence type="predicted"/>
<reference evidence="3" key="1">
    <citation type="submission" date="2016-10" db="EMBL/GenBank/DDBJ databases">
        <authorList>
            <person name="de Groot N.N."/>
        </authorList>
    </citation>
    <scope>NUCLEOTIDE SEQUENCE [LARGE SCALE GENOMIC DNA]</scope>
    <source>
        <strain evidence="3">DSM 15758</strain>
    </source>
</reference>
<dbReference type="Gene3D" id="3.40.50.620">
    <property type="entry name" value="HUPs"/>
    <property type="match status" value="1"/>
</dbReference>
<dbReference type="Pfam" id="PF01507">
    <property type="entry name" value="PAPS_reduct"/>
    <property type="match status" value="1"/>
</dbReference>
<feature type="domain" description="Phosphoadenosine phosphosulphate reductase" evidence="1">
    <location>
        <begin position="54"/>
        <end position="248"/>
    </location>
</feature>
<gene>
    <name evidence="2" type="ORF">SAMN05216279_11520</name>
</gene>
<dbReference type="AlphaFoldDB" id="A0A1G5PDK0"/>
<name>A0A1G5PDK0_9PSED</name>
<dbReference type="SUPFAM" id="SSF52402">
    <property type="entry name" value="Adenine nucleotide alpha hydrolases-like"/>
    <property type="match status" value="1"/>
</dbReference>
<evidence type="ECO:0000259" key="1">
    <source>
        <dbReference type="Pfam" id="PF01507"/>
    </source>
</evidence>
<dbReference type="GO" id="GO:0003824">
    <property type="term" value="F:catalytic activity"/>
    <property type="evidence" value="ECO:0007669"/>
    <property type="project" value="InterPro"/>
</dbReference>
<protein>
    <submittedName>
        <fullName evidence="2">Phosphoadenosine phosphosulfate reductase family protein</fullName>
    </submittedName>
</protein>
<dbReference type="OrthoDB" id="9774475at2"/>
<dbReference type="Proteomes" id="UP000183046">
    <property type="component" value="Unassembled WGS sequence"/>
</dbReference>
<evidence type="ECO:0000313" key="3">
    <source>
        <dbReference type="Proteomes" id="UP000183046"/>
    </source>
</evidence>
<comment type="caution">
    <text evidence="2">The sequence shown here is derived from an EMBL/GenBank/DDBJ whole genome shotgun (WGS) entry which is preliminary data.</text>
</comment>
<dbReference type="InterPro" id="IPR014729">
    <property type="entry name" value="Rossmann-like_a/b/a_fold"/>
</dbReference>